<evidence type="ECO:0000256" key="1">
    <source>
        <dbReference type="ARBA" id="ARBA00004167"/>
    </source>
</evidence>
<feature type="chain" id="PRO_5010829971" description="Gnk2-homologous domain-containing protein" evidence="9">
    <location>
        <begin position="24"/>
        <end position="352"/>
    </location>
</feature>
<evidence type="ECO:0000313" key="12">
    <source>
        <dbReference type="EMBL" id="EFJ16456.1"/>
    </source>
</evidence>
<feature type="domain" description="Gnk2-homologous" evidence="10">
    <location>
        <begin position="111"/>
        <end position="217"/>
    </location>
</feature>
<organism evidence="13">
    <name type="scientific">Selaginella moellendorffii</name>
    <name type="common">Spikemoss</name>
    <dbReference type="NCBI Taxonomy" id="88036"/>
    <lineage>
        <taxon>Eukaryota</taxon>
        <taxon>Viridiplantae</taxon>
        <taxon>Streptophyta</taxon>
        <taxon>Embryophyta</taxon>
        <taxon>Tracheophyta</taxon>
        <taxon>Lycopodiopsida</taxon>
        <taxon>Selaginellales</taxon>
        <taxon>Selaginellaceae</taxon>
        <taxon>Selaginella</taxon>
    </lineage>
</organism>
<reference evidence="12 13" key="1">
    <citation type="journal article" date="2011" name="Science">
        <title>The Selaginella genome identifies genetic changes associated with the evolution of vascular plants.</title>
        <authorList>
            <person name="Banks J.A."/>
            <person name="Nishiyama T."/>
            <person name="Hasebe M."/>
            <person name="Bowman J.L."/>
            <person name="Gribskov M."/>
            <person name="dePamphilis C."/>
            <person name="Albert V.A."/>
            <person name="Aono N."/>
            <person name="Aoyama T."/>
            <person name="Ambrose B.A."/>
            <person name="Ashton N.W."/>
            <person name="Axtell M.J."/>
            <person name="Barker E."/>
            <person name="Barker M.S."/>
            <person name="Bennetzen J.L."/>
            <person name="Bonawitz N.D."/>
            <person name="Chapple C."/>
            <person name="Cheng C."/>
            <person name="Correa L.G."/>
            <person name="Dacre M."/>
            <person name="DeBarry J."/>
            <person name="Dreyer I."/>
            <person name="Elias M."/>
            <person name="Engstrom E.M."/>
            <person name="Estelle M."/>
            <person name="Feng L."/>
            <person name="Finet C."/>
            <person name="Floyd S.K."/>
            <person name="Frommer W.B."/>
            <person name="Fujita T."/>
            <person name="Gramzow L."/>
            <person name="Gutensohn M."/>
            <person name="Harholt J."/>
            <person name="Hattori M."/>
            <person name="Heyl A."/>
            <person name="Hirai T."/>
            <person name="Hiwatashi Y."/>
            <person name="Ishikawa M."/>
            <person name="Iwata M."/>
            <person name="Karol K.G."/>
            <person name="Koehler B."/>
            <person name="Kolukisaoglu U."/>
            <person name="Kubo M."/>
            <person name="Kurata T."/>
            <person name="Lalonde S."/>
            <person name="Li K."/>
            <person name="Li Y."/>
            <person name="Litt A."/>
            <person name="Lyons E."/>
            <person name="Manning G."/>
            <person name="Maruyama T."/>
            <person name="Michael T.P."/>
            <person name="Mikami K."/>
            <person name="Miyazaki S."/>
            <person name="Morinaga S."/>
            <person name="Murata T."/>
            <person name="Mueller-Roeber B."/>
            <person name="Nelson D.R."/>
            <person name="Obara M."/>
            <person name="Oguri Y."/>
            <person name="Olmstead R.G."/>
            <person name="Onodera N."/>
            <person name="Petersen B.L."/>
            <person name="Pils B."/>
            <person name="Prigge M."/>
            <person name="Rensing S.A."/>
            <person name="Riano-Pachon D.M."/>
            <person name="Roberts A.W."/>
            <person name="Sato Y."/>
            <person name="Scheller H.V."/>
            <person name="Schulz B."/>
            <person name="Schulz C."/>
            <person name="Shakirov E.V."/>
            <person name="Shibagaki N."/>
            <person name="Shinohara N."/>
            <person name="Shippen D.E."/>
            <person name="Soerensen I."/>
            <person name="Sotooka R."/>
            <person name="Sugimoto N."/>
            <person name="Sugita M."/>
            <person name="Sumikawa N."/>
            <person name="Tanurdzic M."/>
            <person name="Theissen G."/>
            <person name="Ulvskov P."/>
            <person name="Wakazuki S."/>
            <person name="Weng J.K."/>
            <person name="Willats W.W."/>
            <person name="Wipf D."/>
            <person name="Wolf P.G."/>
            <person name="Yang L."/>
            <person name="Zimmer A.D."/>
            <person name="Zhu Q."/>
            <person name="Mitros T."/>
            <person name="Hellsten U."/>
            <person name="Loque D."/>
            <person name="Otillar R."/>
            <person name="Salamov A."/>
            <person name="Schmutz J."/>
            <person name="Shapiro H."/>
            <person name="Lindquist E."/>
            <person name="Lucas S."/>
            <person name="Rokhsar D."/>
            <person name="Grigoriev I.V."/>
        </authorList>
    </citation>
    <scope>NUCLEOTIDE SEQUENCE [LARGE SCALE GENOMIC DNA]</scope>
</reference>
<proteinExistence type="predicted"/>
<evidence type="ECO:0000256" key="4">
    <source>
        <dbReference type="ARBA" id="ARBA00022777"/>
    </source>
</evidence>
<feature type="signal peptide" evidence="9">
    <location>
        <begin position="1"/>
        <end position="23"/>
    </location>
</feature>
<dbReference type="EMBL" id="GL377619">
    <property type="protein sequence ID" value="EFJ16456.1"/>
    <property type="molecule type" value="Genomic_DNA"/>
</dbReference>
<dbReference type="Gramene" id="EFJ16456">
    <property type="protein sequence ID" value="EFJ16456"/>
    <property type="gene ID" value="SELMODRAFT_422027"/>
</dbReference>
<evidence type="ECO:0000256" key="2">
    <source>
        <dbReference type="ARBA" id="ARBA00022527"/>
    </source>
</evidence>
<evidence type="ECO:0000313" key="13">
    <source>
        <dbReference type="Proteomes" id="UP000001514"/>
    </source>
</evidence>
<dbReference type="Gene3D" id="3.30.200.20">
    <property type="entry name" value="Phosphorylase Kinase, domain 1"/>
    <property type="match status" value="1"/>
</dbReference>
<dbReference type="GO" id="GO:0004674">
    <property type="term" value="F:protein serine/threonine kinase activity"/>
    <property type="evidence" value="ECO:0007669"/>
    <property type="project" value="UniProtKB-KW"/>
</dbReference>
<dbReference type="KEGG" id="smo:SELMODRAFT_422027"/>
<dbReference type="CDD" id="cd23509">
    <property type="entry name" value="Gnk2-like"/>
    <property type="match status" value="1"/>
</dbReference>
<keyword evidence="5 8" id="KW-1133">Transmembrane helix</keyword>
<keyword evidence="2" id="KW-0723">Serine/threonine-protein kinase</keyword>
<evidence type="ECO:0000313" key="11">
    <source>
        <dbReference type="EMBL" id="EFJ04200.1"/>
    </source>
</evidence>
<feature type="region of interest" description="Disordered" evidence="7">
    <location>
        <begin position="92"/>
        <end position="111"/>
    </location>
</feature>
<dbReference type="PANTHER" id="PTHR27002">
    <property type="entry name" value="RECEPTOR-LIKE SERINE/THREONINE-PROTEIN KINASE SD1-8"/>
    <property type="match status" value="1"/>
</dbReference>
<dbReference type="HOGENOM" id="CLU_788455_0_0_1"/>
<dbReference type="PROSITE" id="PS51473">
    <property type="entry name" value="GNK2"/>
    <property type="match status" value="1"/>
</dbReference>
<dbReference type="InterPro" id="IPR002902">
    <property type="entry name" value="GNK2"/>
</dbReference>
<dbReference type="Proteomes" id="UP000001514">
    <property type="component" value="Unassembled WGS sequence"/>
</dbReference>
<evidence type="ECO:0000259" key="10">
    <source>
        <dbReference type="PROSITE" id="PS51473"/>
    </source>
</evidence>
<keyword evidence="4" id="KW-0808">Transferase</keyword>
<evidence type="ECO:0000256" key="9">
    <source>
        <dbReference type="SAM" id="SignalP"/>
    </source>
</evidence>
<keyword evidence="4" id="KW-0418">Kinase</keyword>
<evidence type="ECO:0000256" key="8">
    <source>
        <dbReference type="SAM" id="Phobius"/>
    </source>
</evidence>
<dbReference type="Gramene" id="EFJ04200">
    <property type="protein sequence ID" value="EFJ04200"/>
    <property type="gene ID" value="SELMODRAFT_432634"/>
</dbReference>
<keyword evidence="3 8" id="KW-0812">Transmembrane</keyword>
<dbReference type="GO" id="GO:0016020">
    <property type="term" value="C:membrane"/>
    <property type="evidence" value="ECO:0007669"/>
    <property type="project" value="UniProtKB-SubCell"/>
</dbReference>
<comment type="subcellular location">
    <subcellularLocation>
        <location evidence="1">Membrane</location>
        <topology evidence="1">Single-pass membrane protein</topology>
    </subcellularLocation>
</comment>
<keyword evidence="9" id="KW-0732">Signal</keyword>
<dbReference type="KEGG" id="smo:SELMODRAFT_432634"/>
<evidence type="ECO:0000256" key="5">
    <source>
        <dbReference type="ARBA" id="ARBA00022989"/>
    </source>
</evidence>
<dbReference type="InterPro" id="IPR038408">
    <property type="entry name" value="GNK2_sf"/>
</dbReference>
<gene>
    <name evidence="12" type="ORF">SELMODRAFT_422027</name>
    <name evidence="11" type="ORF">SELMODRAFT_432634</name>
</gene>
<keyword evidence="6 8" id="KW-0472">Membrane</keyword>
<dbReference type="EMBL" id="GL378156">
    <property type="protein sequence ID" value="EFJ04200.1"/>
    <property type="molecule type" value="Genomic_DNA"/>
</dbReference>
<protein>
    <recommendedName>
        <fullName evidence="10">Gnk2-homologous domain-containing protein</fullName>
    </recommendedName>
</protein>
<dbReference type="AlphaFoldDB" id="D8SH42"/>
<accession>D8SH42</accession>
<evidence type="ECO:0000256" key="6">
    <source>
        <dbReference type="ARBA" id="ARBA00023136"/>
    </source>
</evidence>
<feature type="transmembrane region" description="Helical" evidence="8">
    <location>
        <begin position="224"/>
        <end position="246"/>
    </location>
</feature>
<evidence type="ECO:0000256" key="7">
    <source>
        <dbReference type="SAM" id="MobiDB-lite"/>
    </source>
</evidence>
<dbReference type="Pfam" id="PF01657">
    <property type="entry name" value="Stress-antifung"/>
    <property type="match status" value="1"/>
</dbReference>
<dbReference type="Gene3D" id="3.30.430.20">
    <property type="entry name" value="Gnk2 domain, C-X8-C-X2-C motif"/>
    <property type="match status" value="1"/>
</dbReference>
<keyword evidence="13" id="KW-1185">Reference proteome</keyword>
<sequence length="352" mass="38712">MTLLHTMLLLTSFIFSHHHQTLATLIESSCWNCGREKYSRAPPLLLSYSTALDDLLAFLPPSPVTSGAPLPAAMANSQLTESSSAARTCPEIPVTKTQPRPPAPEALKLGSSSTAATSSTITILSSPSWTRLLYNGQNVNSAMVVLSSHGSSTTVTSGDGKSRVFGLRECRRDMSAEQCNTCMAVATKNLHRETCYARFDTFLFYSSFSRESGSRGSRKTILKMVLGVATGGTVSLGIMIFCCLRIKHRYLNPGRTCVNVGSNHLPMKAAFSDDKKLHVEWSTRKIDIKRPTTELRKGKHEFLNEVRLVSSVQHRNLVKLYGTEESKGCWCSSSWRTTAWPKSCLVRAKPIS</sequence>
<dbReference type="InParanoid" id="D8SH42"/>
<evidence type="ECO:0000256" key="3">
    <source>
        <dbReference type="ARBA" id="ARBA00022692"/>
    </source>
</evidence>
<name>D8SH42_SELML</name>